<dbReference type="GO" id="GO:0003983">
    <property type="term" value="F:UTP:glucose-1-phosphate uridylyltransferase activity"/>
    <property type="evidence" value="ECO:0007669"/>
    <property type="project" value="UniProtKB-EC"/>
</dbReference>
<dbReference type="InterPro" id="IPR005835">
    <property type="entry name" value="NTP_transferase_dom"/>
</dbReference>
<dbReference type="PANTHER" id="PTHR43197:SF1">
    <property type="entry name" value="UTP--GLUCOSE-1-PHOSPHATE URIDYLYLTRANSFERASE"/>
    <property type="match status" value="1"/>
</dbReference>
<dbReference type="EMBL" id="CP065321">
    <property type="protein sequence ID" value="QQR28804.1"/>
    <property type="molecule type" value="Genomic_DNA"/>
</dbReference>
<reference evidence="10" key="2">
    <citation type="submission" date="2017-05" db="EMBL/GenBank/DDBJ databases">
        <title>Improved OligoMM genomes.</title>
        <authorList>
            <person name="Garzetti D."/>
        </authorList>
    </citation>
    <scope>NUCLEOTIDE SEQUENCE [LARGE SCALE GENOMIC DNA]</scope>
    <source>
        <strain evidence="10">KB18</strain>
    </source>
</reference>
<dbReference type="GO" id="GO:0006011">
    <property type="term" value="P:UDP-alpha-D-glucose metabolic process"/>
    <property type="evidence" value="ECO:0007669"/>
    <property type="project" value="InterPro"/>
</dbReference>
<dbReference type="KEGG" id="amur:ADH66_01875"/>
<name>A0A1Z2XM54_9FIRM</name>
<protein>
    <recommendedName>
        <fullName evidence="2 6">UTP--glucose-1-phosphate uridylyltransferase</fullName>
        <ecNumber evidence="2 6">2.7.7.9</ecNumber>
    </recommendedName>
    <alternativeName>
        <fullName evidence="6">UDP-glucose pyrophosphorylase</fullName>
    </alternativeName>
</protein>
<evidence type="ECO:0000313" key="9">
    <source>
        <dbReference type="EMBL" id="QQR28804.1"/>
    </source>
</evidence>
<dbReference type="NCBIfam" id="TIGR01099">
    <property type="entry name" value="galU"/>
    <property type="match status" value="1"/>
</dbReference>
<dbReference type="EMBL" id="CP021422">
    <property type="protein sequence ID" value="ASB39513.1"/>
    <property type="molecule type" value="Genomic_DNA"/>
</dbReference>
<organism evidence="9 11">
    <name type="scientific">Acutalibacter muris</name>
    <dbReference type="NCBI Taxonomy" id="1796620"/>
    <lineage>
        <taxon>Bacteria</taxon>
        <taxon>Bacillati</taxon>
        <taxon>Bacillota</taxon>
        <taxon>Clostridia</taxon>
        <taxon>Eubacteriales</taxon>
        <taxon>Acutalibacteraceae</taxon>
        <taxon>Acutalibacter</taxon>
    </lineage>
</organism>
<dbReference type="SUPFAM" id="SSF53448">
    <property type="entry name" value="Nucleotide-diphospho-sugar transferases"/>
    <property type="match status" value="1"/>
</dbReference>
<dbReference type="PANTHER" id="PTHR43197">
    <property type="entry name" value="UTP--GLUCOSE-1-PHOSPHATE URIDYLYLTRANSFERASE"/>
    <property type="match status" value="1"/>
</dbReference>
<dbReference type="InterPro" id="IPR029044">
    <property type="entry name" value="Nucleotide-diphossugar_trans"/>
</dbReference>
<evidence type="ECO:0000256" key="3">
    <source>
        <dbReference type="ARBA" id="ARBA00022679"/>
    </source>
</evidence>
<feature type="domain" description="Nucleotidyl transferase" evidence="7">
    <location>
        <begin position="6"/>
        <end position="267"/>
    </location>
</feature>
<keyword evidence="4 6" id="KW-0548">Nucleotidyltransferase</keyword>
<keyword evidence="3 6" id="KW-0808">Transferase</keyword>
<reference evidence="9 11" key="3">
    <citation type="submission" date="2020-11" db="EMBL/GenBank/DDBJ databases">
        <title>Closed and high quality bacterial genomes of the OMM12 community.</title>
        <authorList>
            <person name="Marbouty M."/>
            <person name="Lamy-Besnier Q."/>
            <person name="Debarbieux L."/>
            <person name="Koszul R."/>
        </authorList>
    </citation>
    <scope>NUCLEOTIDE SEQUENCE [LARGE SCALE GENOMIC DNA]</scope>
    <source>
        <strain evidence="9 11">KB18</strain>
    </source>
</reference>
<dbReference type="Proteomes" id="UP000196710">
    <property type="component" value="Chromosome"/>
</dbReference>
<keyword evidence="10" id="KW-1185">Reference proteome</keyword>
<comment type="catalytic activity">
    <reaction evidence="5 6">
        <text>alpha-D-glucose 1-phosphate + UTP + H(+) = UDP-alpha-D-glucose + diphosphate</text>
        <dbReference type="Rhea" id="RHEA:19889"/>
        <dbReference type="ChEBI" id="CHEBI:15378"/>
        <dbReference type="ChEBI" id="CHEBI:33019"/>
        <dbReference type="ChEBI" id="CHEBI:46398"/>
        <dbReference type="ChEBI" id="CHEBI:58601"/>
        <dbReference type="ChEBI" id="CHEBI:58885"/>
        <dbReference type="EC" id="2.7.7.9"/>
    </reaction>
</comment>
<proteinExistence type="inferred from homology"/>
<evidence type="ECO:0000256" key="5">
    <source>
        <dbReference type="ARBA" id="ARBA00048128"/>
    </source>
</evidence>
<dbReference type="CDD" id="cd02541">
    <property type="entry name" value="UGPase_prokaryotic"/>
    <property type="match status" value="1"/>
</dbReference>
<dbReference type="Pfam" id="PF00483">
    <property type="entry name" value="NTP_transferase"/>
    <property type="match status" value="1"/>
</dbReference>
<evidence type="ECO:0000259" key="7">
    <source>
        <dbReference type="Pfam" id="PF00483"/>
    </source>
</evidence>
<dbReference type="Gene3D" id="3.90.550.10">
    <property type="entry name" value="Spore Coat Polysaccharide Biosynthesis Protein SpsA, Chain A"/>
    <property type="match status" value="1"/>
</dbReference>
<sequence length="291" mass="31738">MKKIRKAVIPAAGLGTRVLPATKAMPKEMLPIVDKPAIQYIVEEAAASGIEDVLIITNRGKGLLEDHFDRAPELEERLSADPNKSDVLEQVIGISRLCNVWYVRQKETKGLGHAVNCARAFVGGEPFAVLYGDDVIMGEEPACGQLIRAYEKYGLGVVGVKEVTAEAIRKYSSLLVEPLEDGCLRCTDMVEKPKPGEEFSLYSILGRCILPPEIFDMLDNTPPGAGGEIQLTDAMKALAREKSMIAVDFTGTRYDMGSKLGVMQANVETALTHPEIGAAFREYLKELAARL</sequence>
<evidence type="ECO:0000256" key="6">
    <source>
        <dbReference type="RuleBase" id="RU361259"/>
    </source>
</evidence>
<gene>
    <name evidence="9" type="primary">galU</name>
    <name evidence="8" type="ORF">ADH66_01875</name>
    <name evidence="9" type="ORF">I5Q82_11905</name>
</gene>
<comment type="similarity">
    <text evidence="1 6">Belongs to the UDPGP type 2 family.</text>
</comment>
<dbReference type="AlphaFoldDB" id="A0A1Z2XM54"/>
<evidence type="ECO:0000256" key="4">
    <source>
        <dbReference type="ARBA" id="ARBA00022695"/>
    </source>
</evidence>
<reference evidence="8" key="1">
    <citation type="journal article" date="2017" name="Genome Announc.">
        <title>High-Quality Whole-Genome Sequences of the Oligo-Mouse-Microbiota Bacterial Community.</title>
        <authorList>
            <person name="Garzetti D."/>
            <person name="Brugiroux S."/>
            <person name="Bunk B."/>
            <person name="Pukall R."/>
            <person name="McCoy K.D."/>
            <person name="Macpherson A.J."/>
            <person name="Stecher B."/>
        </authorList>
    </citation>
    <scope>NUCLEOTIDE SEQUENCE</scope>
    <source>
        <strain evidence="8">KB18</strain>
    </source>
</reference>
<evidence type="ECO:0000313" key="10">
    <source>
        <dbReference type="Proteomes" id="UP000196710"/>
    </source>
</evidence>
<dbReference type="EC" id="2.7.7.9" evidence="2 6"/>
<dbReference type="InterPro" id="IPR005771">
    <property type="entry name" value="GalU_uridylyltTrfase_bac/arc"/>
</dbReference>
<evidence type="ECO:0000313" key="11">
    <source>
        <dbReference type="Proteomes" id="UP000596035"/>
    </source>
</evidence>
<evidence type="ECO:0000313" key="8">
    <source>
        <dbReference type="EMBL" id="ASB39513.1"/>
    </source>
</evidence>
<dbReference type="RefSeq" id="WP_066536397.1">
    <property type="nucleotide sequence ID" value="NZ_CAJTCQ010000002.1"/>
</dbReference>
<accession>A0A1Z2XM54</accession>
<dbReference type="Proteomes" id="UP000596035">
    <property type="component" value="Chromosome"/>
</dbReference>
<evidence type="ECO:0000256" key="1">
    <source>
        <dbReference type="ARBA" id="ARBA00006890"/>
    </source>
</evidence>
<evidence type="ECO:0000256" key="2">
    <source>
        <dbReference type="ARBA" id="ARBA00012415"/>
    </source>
</evidence>